<organism evidence="2 3">
    <name type="scientific">Candidatus Methanomassiliicoccus intestinalis</name>
    <dbReference type="NCBI Taxonomy" id="1406512"/>
    <lineage>
        <taxon>Archaea</taxon>
        <taxon>Methanobacteriati</taxon>
        <taxon>Thermoplasmatota</taxon>
        <taxon>Thermoplasmata</taxon>
        <taxon>Methanomassiliicoccales</taxon>
        <taxon>Methanomassiliicoccaceae</taxon>
        <taxon>Methanomassiliicoccus</taxon>
    </lineage>
</organism>
<comment type="caution">
    <text evidence="2">The sequence shown here is derived from an EMBL/GenBank/DDBJ whole genome shotgun (WGS) entry which is preliminary data.</text>
</comment>
<evidence type="ECO:0000256" key="1">
    <source>
        <dbReference type="SAM" id="MobiDB-lite"/>
    </source>
</evidence>
<reference evidence="2" key="1">
    <citation type="submission" date="2016-03" db="EMBL/GenBank/DDBJ databases">
        <authorList>
            <person name="Borrel G."/>
            <person name="Mccann A."/>
            <person name="O'Toole P.W."/>
        </authorList>
    </citation>
    <scope>NUCLEOTIDE SEQUENCE</scope>
    <source>
        <strain evidence="2">183</strain>
    </source>
</reference>
<feature type="compositionally biased region" description="Basic and acidic residues" evidence="1">
    <location>
        <begin position="47"/>
        <end position="60"/>
    </location>
</feature>
<dbReference type="Proteomes" id="UP000752814">
    <property type="component" value="Unassembled WGS sequence"/>
</dbReference>
<dbReference type="GeneID" id="41323415"/>
<sequence length="60" mass="6819">MRNDLKTDAETHEGRSGLLLTDDQLINLRIWDKTVFVGDDSEASEELAERTRKTKGGEKE</sequence>
<evidence type="ECO:0000313" key="2">
    <source>
        <dbReference type="EMBL" id="TQS84568.1"/>
    </source>
</evidence>
<dbReference type="RefSeq" id="WP_020448885.1">
    <property type="nucleotide sequence ID" value="NZ_CAYAYJ010000005.1"/>
</dbReference>
<gene>
    <name evidence="2" type="ORF">A3207_00565</name>
</gene>
<name>A0A8J8PGZ5_9ARCH</name>
<feature type="region of interest" description="Disordered" evidence="1">
    <location>
        <begin position="41"/>
        <end position="60"/>
    </location>
</feature>
<proteinExistence type="predicted"/>
<dbReference type="AlphaFoldDB" id="A0A8J8PGZ5"/>
<accession>A0A8J8PGZ5</accession>
<protein>
    <submittedName>
        <fullName evidence="2">Uncharacterized protein</fullName>
    </submittedName>
</protein>
<dbReference type="EMBL" id="LVVT01000001">
    <property type="protein sequence ID" value="TQS84568.1"/>
    <property type="molecule type" value="Genomic_DNA"/>
</dbReference>
<evidence type="ECO:0000313" key="3">
    <source>
        <dbReference type="Proteomes" id="UP000752814"/>
    </source>
</evidence>